<evidence type="ECO:0000313" key="2">
    <source>
        <dbReference type="EMBL" id="SFC88192.1"/>
    </source>
</evidence>
<keyword evidence="3" id="KW-1185">Reference proteome</keyword>
<dbReference type="Gene3D" id="3.40.50.1820">
    <property type="entry name" value="alpha/beta hydrolase"/>
    <property type="match status" value="1"/>
</dbReference>
<reference evidence="3" key="1">
    <citation type="submission" date="2016-10" db="EMBL/GenBank/DDBJ databases">
        <authorList>
            <person name="Varghese N."/>
            <person name="Submissions S."/>
        </authorList>
    </citation>
    <scope>NUCLEOTIDE SEQUENCE [LARGE SCALE GENOMIC DNA]</scope>
    <source>
        <strain evidence="3">DSM 23439</strain>
    </source>
</reference>
<protein>
    <submittedName>
        <fullName evidence="2">Uncharacterized protein, PA2063/DUF2235 family</fullName>
    </submittedName>
</protein>
<dbReference type="RefSeq" id="WP_090135914.1">
    <property type="nucleotide sequence ID" value="NZ_FOLY01000008.1"/>
</dbReference>
<evidence type="ECO:0000259" key="1">
    <source>
        <dbReference type="Pfam" id="PF09994"/>
    </source>
</evidence>
<dbReference type="InterPro" id="IPR029058">
    <property type="entry name" value="AB_hydrolase_fold"/>
</dbReference>
<dbReference type="Proteomes" id="UP000199046">
    <property type="component" value="Unassembled WGS sequence"/>
</dbReference>
<organism evidence="2 3">
    <name type="scientific">Kushneria avicenniae</name>
    <dbReference type="NCBI Taxonomy" id="402385"/>
    <lineage>
        <taxon>Bacteria</taxon>
        <taxon>Pseudomonadati</taxon>
        <taxon>Pseudomonadota</taxon>
        <taxon>Gammaproteobacteria</taxon>
        <taxon>Oceanospirillales</taxon>
        <taxon>Halomonadaceae</taxon>
        <taxon>Kushneria</taxon>
    </lineage>
</organism>
<sequence length="322" mass="36487">MGKNLVVCCDGTNQQFGRVNTNVVHLFRSIVRHSDQQKAFYSPGVATFAASFFGLGVGKTLGRVLGTAFGYGIQQNMEDAYRFLMSEYEPGDRVFLFGFSRGAFTARSLASMIDRCGILYPHHDNMVHEITRRFLRGDDATSLKTFRETFARPCRPWLVGVWDTVGALGCLISLRRFHNRRLSPGVRHAFHALALDEKRRPFSPTPWDERKAGDEQHIEQRWFAGSHGDVGGMYRERGLADITLHWMLERASEHGLLLQDDPLSRISGDASGMLHQKASGPWRLLGTRRRHYPPGALLDESVQRRIEQVEGYQPAAREKARD</sequence>
<dbReference type="Pfam" id="PF09994">
    <property type="entry name" value="T6SS_Tle1-like_cat"/>
    <property type="match status" value="1"/>
</dbReference>
<proteinExistence type="predicted"/>
<dbReference type="OrthoDB" id="4378831at2"/>
<accession>A0A1I1MTG3</accession>
<evidence type="ECO:0000313" key="3">
    <source>
        <dbReference type="Proteomes" id="UP000199046"/>
    </source>
</evidence>
<feature type="domain" description="T6SS Phospholipase effector Tle1-like catalytic" evidence="1">
    <location>
        <begin position="3"/>
        <end position="249"/>
    </location>
</feature>
<name>A0A1I1MTG3_9GAMM</name>
<dbReference type="PANTHER" id="PTHR33840:SF1">
    <property type="entry name" value="TLE1 PHOSPHOLIPASE DOMAIN-CONTAINING PROTEIN"/>
    <property type="match status" value="1"/>
</dbReference>
<dbReference type="SUPFAM" id="SSF53474">
    <property type="entry name" value="alpha/beta-Hydrolases"/>
    <property type="match status" value="1"/>
</dbReference>
<dbReference type="EMBL" id="FOLY01000008">
    <property type="protein sequence ID" value="SFC88192.1"/>
    <property type="molecule type" value="Genomic_DNA"/>
</dbReference>
<dbReference type="InterPro" id="IPR018712">
    <property type="entry name" value="Tle1-like_cat"/>
</dbReference>
<gene>
    <name evidence="2" type="ORF">SAMN05421848_3119</name>
</gene>
<dbReference type="AlphaFoldDB" id="A0A1I1MTG3"/>
<dbReference type="PANTHER" id="PTHR33840">
    <property type="match status" value="1"/>
</dbReference>
<dbReference type="STRING" id="402385.SAMN05421848_3119"/>